<keyword evidence="4 8" id="KW-0808">Transferase</keyword>
<feature type="domain" description="Methylguanine DNA methyltransferase ribonuclease-like" evidence="10">
    <location>
        <begin position="3"/>
        <end position="71"/>
    </location>
</feature>
<dbReference type="HAMAP" id="MF_00772">
    <property type="entry name" value="OGT"/>
    <property type="match status" value="1"/>
</dbReference>
<dbReference type="Pfam" id="PF02870">
    <property type="entry name" value="Methyltransf_1N"/>
    <property type="match status" value="1"/>
</dbReference>
<keyword evidence="5 8" id="KW-0227">DNA damage</keyword>
<evidence type="ECO:0000259" key="9">
    <source>
        <dbReference type="Pfam" id="PF01035"/>
    </source>
</evidence>
<dbReference type="InterPro" id="IPR036217">
    <property type="entry name" value="MethylDNA_cys_MeTrfase_DNAb"/>
</dbReference>
<dbReference type="PROSITE" id="PS00374">
    <property type="entry name" value="MGMT"/>
    <property type="match status" value="1"/>
</dbReference>
<evidence type="ECO:0000256" key="2">
    <source>
        <dbReference type="ARBA" id="ARBA00022490"/>
    </source>
</evidence>
<evidence type="ECO:0000256" key="6">
    <source>
        <dbReference type="ARBA" id="ARBA00023204"/>
    </source>
</evidence>
<evidence type="ECO:0000256" key="4">
    <source>
        <dbReference type="ARBA" id="ARBA00022679"/>
    </source>
</evidence>
<dbReference type="Pfam" id="PF01035">
    <property type="entry name" value="DNA_binding_1"/>
    <property type="match status" value="1"/>
</dbReference>
<dbReference type="CDD" id="cd06445">
    <property type="entry name" value="ATase"/>
    <property type="match status" value="1"/>
</dbReference>
<comment type="subcellular location">
    <subcellularLocation>
        <location evidence="8">Cytoplasm</location>
    </subcellularLocation>
</comment>
<dbReference type="InterPro" id="IPR014048">
    <property type="entry name" value="MethylDNA_cys_MeTrfase_DNA-bd"/>
</dbReference>
<keyword evidence="6 8" id="KW-0234">DNA repair</keyword>
<reference evidence="12" key="1">
    <citation type="journal article" date="2019" name="Int. J. Syst. Evol. Microbiol.">
        <title>The Global Catalogue of Microorganisms (GCM) 10K type strain sequencing project: providing services to taxonomists for standard genome sequencing and annotation.</title>
        <authorList>
            <consortium name="The Broad Institute Genomics Platform"/>
            <consortium name="The Broad Institute Genome Sequencing Center for Infectious Disease"/>
            <person name="Wu L."/>
            <person name="Ma J."/>
        </authorList>
    </citation>
    <scope>NUCLEOTIDE SEQUENCE [LARGE SCALE GENOMIC DNA]</scope>
    <source>
        <strain evidence="12">JCM 32226</strain>
    </source>
</reference>
<feature type="active site" description="Nucleophile; methyl group acceptor" evidence="8">
    <location>
        <position position="126"/>
    </location>
</feature>
<evidence type="ECO:0000256" key="8">
    <source>
        <dbReference type="HAMAP-Rule" id="MF_00772"/>
    </source>
</evidence>
<evidence type="ECO:0000313" key="12">
    <source>
        <dbReference type="Proteomes" id="UP001501321"/>
    </source>
</evidence>
<dbReference type="Gene3D" id="3.30.160.70">
    <property type="entry name" value="Methylated DNA-protein cysteine methyltransferase domain"/>
    <property type="match status" value="1"/>
</dbReference>
<feature type="domain" description="Methylated-DNA-[protein]-cysteine S-methyltransferase DNA binding" evidence="9">
    <location>
        <begin position="75"/>
        <end position="154"/>
    </location>
</feature>
<evidence type="ECO:0000259" key="10">
    <source>
        <dbReference type="Pfam" id="PF02870"/>
    </source>
</evidence>
<accession>A0ABP8Q259</accession>
<evidence type="ECO:0000256" key="5">
    <source>
        <dbReference type="ARBA" id="ARBA00022763"/>
    </source>
</evidence>
<comment type="function">
    <text evidence="8">Involved in the cellular defense against the biological effects of O6-methylguanine (O6-MeG) and O4-methylthymine (O4-MeT) in DNA. Repairs the methylated nucleobase in DNA by stoichiometrically transferring the methyl group to a cysteine residue in the enzyme. This is a suicide reaction: the enzyme is irreversibly inactivated.</text>
</comment>
<protein>
    <recommendedName>
        <fullName evidence="8">Methylated-DNA--protein-cysteine methyltransferase</fullName>
        <ecNumber evidence="8">2.1.1.63</ecNumber>
    </recommendedName>
    <alternativeName>
        <fullName evidence="8">6-O-methylguanine-DNA methyltransferase</fullName>
        <shortName evidence="8">MGMT</shortName>
    </alternativeName>
    <alternativeName>
        <fullName evidence="8">O-6-methylguanine-DNA-alkyltransferase</fullName>
    </alternativeName>
</protein>
<comment type="caution">
    <text evidence="11">The sequence shown here is derived from an EMBL/GenBank/DDBJ whole genome shotgun (WGS) entry which is preliminary data.</text>
</comment>
<dbReference type="InterPro" id="IPR023546">
    <property type="entry name" value="MGMT"/>
</dbReference>
<dbReference type="SUPFAM" id="SSF53155">
    <property type="entry name" value="Methylated DNA-protein cysteine methyltransferase domain"/>
    <property type="match status" value="1"/>
</dbReference>
<dbReference type="PANTHER" id="PTHR10815:SF5">
    <property type="entry name" value="METHYLATED-DNA--PROTEIN-CYSTEINE METHYLTRANSFERASE"/>
    <property type="match status" value="1"/>
</dbReference>
<evidence type="ECO:0000256" key="7">
    <source>
        <dbReference type="ARBA" id="ARBA00049348"/>
    </source>
</evidence>
<dbReference type="InterPro" id="IPR008332">
    <property type="entry name" value="MethylG_MeTrfase_N"/>
</dbReference>
<dbReference type="EC" id="2.1.1.63" evidence="8"/>
<dbReference type="NCBIfam" id="TIGR00589">
    <property type="entry name" value="ogt"/>
    <property type="match status" value="1"/>
</dbReference>
<gene>
    <name evidence="11" type="ORF">GCM10023095_12480</name>
</gene>
<comment type="catalytic activity">
    <reaction evidence="7 8">
        <text>a 6-O-methyl-2'-deoxyguanosine in DNA + L-cysteinyl-[protein] = S-methyl-L-cysteinyl-[protein] + a 2'-deoxyguanosine in DNA</text>
        <dbReference type="Rhea" id="RHEA:24000"/>
        <dbReference type="Rhea" id="RHEA-COMP:10131"/>
        <dbReference type="Rhea" id="RHEA-COMP:10132"/>
        <dbReference type="Rhea" id="RHEA-COMP:11367"/>
        <dbReference type="Rhea" id="RHEA-COMP:11368"/>
        <dbReference type="ChEBI" id="CHEBI:29950"/>
        <dbReference type="ChEBI" id="CHEBI:82612"/>
        <dbReference type="ChEBI" id="CHEBI:85445"/>
        <dbReference type="ChEBI" id="CHEBI:85448"/>
        <dbReference type="EC" id="2.1.1.63"/>
    </reaction>
</comment>
<dbReference type="InterPro" id="IPR001497">
    <property type="entry name" value="MethylDNA_cys_MeTrfase_AS"/>
</dbReference>
<dbReference type="PANTHER" id="PTHR10815">
    <property type="entry name" value="METHYLATED-DNA--PROTEIN-CYSTEINE METHYLTRANSFERASE"/>
    <property type="match status" value="1"/>
</dbReference>
<dbReference type="Gene3D" id="1.10.10.10">
    <property type="entry name" value="Winged helix-like DNA-binding domain superfamily/Winged helix DNA-binding domain"/>
    <property type="match status" value="1"/>
</dbReference>
<proteinExistence type="inferred from homology"/>
<sequence>MLRYDELASPRGLLRLALDEVGLAQVNFIESDAALPPAGWVQDPAALAPFVAQFAAYFAGELHTFDLPLSLHGTDFQCQVWRALAQIPYGQTRSYGQQAADLGRPTAVRAVGAANGRNPLPIVLPCHRVIGANGQLTGYAGGLERKRWLLAHEARVLQAQG</sequence>
<keyword evidence="2 8" id="KW-0963">Cytoplasm</keyword>
<keyword evidence="3 8" id="KW-0489">Methyltransferase</keyword>
<dbReference type="SUPFAM" id="SSF46767">
    <property type="entry name" value="Methylated DNA-protein cysteine methyltransferase, C-terminal domain"/>
    <property type="match status" value="1"/>
</dbReference>
<evidence type="ECO:0000256" key="3">
    <source>
        <dbReference type="ARBA" id="ARBA00022603"/>
    </source>
</evidence>
<dbReference type="RefSeq" id="WP_345011146.1">
    <property type="nucleotide sequence ID" value="NZ_BAABFC010000009.1"/>
</dbReference>
<comment type="miscellaneous">
    <text evidence="8">This enzyme catalyzes only one turnover and therefore is not strictly catalytic. According to one definition, an enzyme is a biocatalyst that acts repeatedly and over many reaction cycles.</text>
</comment>
<keyword evidence="12" id="KW-1185">Reference proteome</keyword>
<name>A0ABP8Q259_9GAMM</name>
<dbReference type="InterPro" id="IPR036388">
    <property type="entry name" value="WH-like_DNA-bd_sf"/>
</dbReference>
<dbReference type="Proteomes" id="UP001501321">
    <property type="component" value="Unassembled WGS sequence"/>
</dbReference>
<evidence type="ECO:0000313" key="11">
    <source>
        <dbReference type="EMBL" id="GAA4496825.1"/>
    </source>
</evidence>
<organism evidence="11 12">
    <name type="scientific">Pseudaeromonas paramecii</name>
    <dbReference type="NCBI Taxonomy" id="2138166"/>
    <lineage>
        <taxon>Bacteria</taxon>
        <taxon>Pseudomonadati</taxon>
        <taxon>Pseudomonadota</taxon>
        <taxon>Gammaproteobacteria</taxon>
        <taxon>Aeromonadales</taxon>
        <taxon>Aeromonadaceae</taxon>
        <taxon>Pseudaeromonas</taxon>
    </lineage>
</organism>
<evidence type="ECO:0000256" key="1">
    <source>
        <dbReference type="ARBA" id="ARBA00001286"/>
    </source>
</evidence>
<dbReference type="EMBL" id="BAABFC010000009">
    <property type="protein sequence ID" value="GAA4496825.1"/>
    <property type="molecule type" value="Genomic_DNA"/>
</dbReference>
<dbReference type="InterPro" id="IPR036631">
    <property type="entry name" value="MGMT_N_sf"/>
</dbReference>
<comment type="similarity">
    <text evidence="8">Belongs to the MGMT family.</text>
</comment>
<comment type="catalytic activity">
    <reaction evidence="1 8">
        <text>a 4-O-methyl-thymidine in DNA + L-cysteinyl-[protein] = a thymidine in DNA + S-methyl-L-cysteinyl-[protein]</text>
        <dbReference type="Rhea" id="RHEA:53428"/>
        <dbReference type="Rhea" id="RHEA-COMP:10131"/>
        <dbReference type="Rhea" id="RHEA-COMP:10132"/>
        <dbReference type="Rhea" id="RHEA-COMP:13555"/>
        <dbReference type="Rhea" id="RHEA-COMP:13556"/>
        <dbReference type="ChEBI" id="CHEBI:29950"/>
        <dbReference type="ChEBI" id="CHEBI:82612"/>
        <dbReference type="ChEBI" id="CHEBI:137386"/>
        <dbReference type="ChEBI" id="CHEBI:137387"/>
        <dbReference type="EC" id="2.1.1.63"/>
    </reaction>
</comment>